<accession>A0A8T0HY03</accession>
<proteinExistence type="predicted"/>
<evidence type="ECO:0000313" key="1">
    <source>
        <dbReference type="EMBL" id="KAG0575657.1"/>
    </source>
</evidence>
<dbReference type="AlphaFoldDB" id="A0A8T0HY03"/>
<reference evidence="1" key="1">
    <citation type="submission" date="2020-06" db="EMBL/GenBank/DDBJ databases">
        <title>WGS assembly of Ceratodon purpureus strain R40.</title>
        <authorList>
            <person name="Carey S.B."/>
            <person name="Jenkins J."/>
            <person name="Shu S."/>
            <person name="Lovell J.T."/>
            <person name="Sreedasyam A."/>
            <person name="Maumus F."/>
            <person name="Tiley G.P."/>
            <person name="Fernandez-Pozo N."/>
            <person name="Barry K."/>
            <person name="Chen C."/>
            <person name="Wang M."/>
            <person name="Lipzen A."/>
            <person name="Daum C."/>
            <person name="Saski C.A."/>
            <person name="Payton A.C."/>
            <person name="Mcbreen J.C."/>
            <person name="Conrad R.E."/>
            <person name="Kollar L.M."/>
            <person name="Olsson S."/>
            <person name="Huttunen S."/>
            <person name="Landis J.B."/>
            <person name="Wickett N.J."/>
            <person name="Johnson M.G."/>
            <person name="Rensing S.A."/>
            <person name="Grimwood J."/>
            <person name="Schmutz J."/>
            <person name="Mcdaniel S.F."/>
        </authorList>
    </citation>
    <scope>NUCLEOTIDE SEQUENCE</scope>
    <source>
        <strain evidence="1">R40</strain>
    </source>
</reference>
<comment type="caution">
    <text evidence="1">The sequence shown here is derived from an EMBL/GenBank/DDBJ whole genome shotgun (WGS) entry which is preliminary data.</text>
</comment>
<evidence type="ECO:0000313" key="2">
    <source>
        <dbReference type="Proteomes" id="UP000822688"/>
    </source>
</evidence>
<dbReference type="PANTHER" id="PTHR36776">
    <property type="entry name" value="EXPRESSED PROTEIN"/>
    <property type="match status" value="1"/>
</dbReference>
<dbReference type="Proteomes" id="UP000822688">
    <property type="component" value="Chromosome 5"/>
</dbReference>
<sequence length="180" mass="20408">MAVSTCLVSFVPAPCATQALYNCGSCRSGHILPVLWKRTRVCKQPLSTTLRRKALREATPRCCATLPESDQPYLNDLQVPEAWLHPSVAAQEAEWLRGALHQWLDDEYCPEPANEEISRRCSKVYYYCLMEQQVDIGDILMQMVRDLETFSFKESFHGTFSSANAAIALITKRMEEMPTS</sequence>
<name>A0A8T0HY03_CERPU</name>
<dbReference type="EMBL" id="CM026425">
    <property type="protein sequence ID" value="KAG0575657.1"/>
    <property type="molecule type" value="Genomic_DNA"/>
</dbReference>
<keyword evidence="2" id="KW-1185">Reference proteome</keyword>
<organism evidence="1 2">
    <name type="scientific">Ceratodon purpureus</name>
    <name type="common">Fire moss</name>
    <name type="synonym">Dicranum purpureum</name>
    <dbReference type="NCBI Taxonomy" id="3225"/>
    <lineage>
        <taxon>Eukaryota</taxon>
        <taxon>Viridiplantae</taxon>
        <taxon>Streptophyta</taxon>
        <taxon>Embryophyta</taxon>
        <taxon>Bryophyta</taxon>
        <taxon>Bryophytina</taxon>
        <taxon>Bryopsida</taxon>
        <taxon>Dicranidae</taxon>
        <taxon>Pseudoditrichales</taxon>
        <taxon>Ditrichaceae</taxon>
        <taxon>Ceratodon</taxon>
    </lineage>
</organism>
<dbReference type="PANTHER" id="PTHR36776:SF1">
    <property type="entry name" value="EXPRESSED PROTEIN"/>
    <property type="match status" value="1"/>
</dbReference>
<protein>
    <submittedName>
        <fullName evidence="1">Uncharacterized protein</fullName>
    </submittedName>
</protein>
<gene>
    <name evidence="1" type="ORF">KC19_5G021100</name>
</gene>